<keyword evidence="3" id="KW-1185">Reference proteome</keyword>
<gene>
    <name evidence="2" type="ORF">Fadolivirus_1_360</name>
</gene>
<dbReference type="EMBL" id="MT418680">
    <property type="protein sequence ID" value="QKF93818.1"/>
    <property type="molecule type" value="Genomic_DNA"/>
</dbReference>
<proteinExistence type="predicted"/>
<dbReference type="Proteomes" id="UP001162001">
    <property type="component" value="Segment"/>
</dbReference>
<feature type="region of interest" description="Disordered" evidence="1">
    <location>
        <begin position="50"/>
        <end position="71"/>
    </location>
</feature>
<sequence>MNTIDLFKNYSLSTESFDMPDYEYNMRGGNISDNNIPTGGFPPIFICKQEDINQSDDKQNDSQTKREYKTHKSAISIKDLLEKRRKTTPFISK</sequence>
<organism evidence="2 3">
    <name type="scientific">Fadolivirus FV1/VV64</name>
    <dbReference type="NCBI Taxonomy" id="3070911"/>
    <lineage>
        <taxon>Viruses</taxon>
        <taxon>Varidnaviria</taxon>
        <taxon>Bamfordvirae</taxon>
        <taxon>Nucleocytoviricota</taxon>
        <taxon>Megaviricetes</taxon>
        <taxon>Imitervirales</taxon>
        <taxon>Mimiviridae</taxon>
        <taxon>Klosneuvirinae</taxon>
        <taxon>Fadolivirus</taxon>
        <taxon>Fadolivirus algeromassiliense</taxon>
    </lineage>
</organism>
<evidence type="ECO:0000313" key="2">
    <source>
        <dbReference type="EMBL" id="QKF93818.1"/>
    </source>
</evidence>
<evidence type="ECO:0000313" key="3">
    <source>
        <dbReference type="Proteomes" id="UP001162001"/>
    </source>
</evidence>
<protein>
    <submittedName>
        <fullName evidence="2">Uncharacterized protein</fullName>
    </submittedName>
</protein>
<feature type="compositionally biased region" description="Basic and acidic residues" evidence="1">
    <location>
        <begin position="50"/>
        <end position="67"/>
    </location>
</feature>
<name>A0A7D3R1I6_9VIRU</name>
<evidence type="ECO:0000256" key="1">
    <source>
        <dbReference type="SAM" id="MobiDB-lite"/>
    </source>
</evidence>
<reference evidence="2 3" key="1">
    <citation type="submission" date="2020-04" db="EMBL/GenBank/DDBJ databases">
        <title>Advantages and limits of metagenomic assembly and binning of a giant virus.</title>
        <authorList>
            <person name="Schulz F."/>
            <person name="Andreani J."/>
            <person name="Francis R."/>
            <person name="Boudjemaa H."/>
            <person name="Bou Khalil J.Y."/>
            <person name="Lee J."/>
            <person name="La Scola B."/>
            <person name="Woyke T."/>
        </authorList>
    </citation>
    <scope>NUCLEOTIDE SEQUENCE [LARGE SCALE GENOMIC DNA]</scope>
    <source>
        <strain evidence="2 3">FV1/VV64</strain>
    </source>
</reference>
<accession>A0A7D3R1I6</accession>